<sequence length="182" mass="19915">MLRRLDIAPTIIDIGCGEGLLAKTFTSFRKYIGVDPDCAELHTEATPSSDSVEFVRAGIENLPSTVPSADIVVSSLNIALWDDPSERCAQLRRLLNPEGHILIVDLLRTGPCIQHTAADELNQFLIDQYNASFTDEEVASLCQSSLPGAEVTTYTDERDGIVPFASDSSNFGKLFLIHFQEA</sequence>
<evidence type="ECO:0000259" key="1">
    <source>
        <dbReference type="Pfam" id="PF08241"/>
    </source>
</evidence>
<protein>
    <recommendedName>
        <fullName evidence="1">Methyltransferase type 11 domain-containing protein</fullName>
    </recommendedName>
</protein>
<dbReference type="Gene3D" id="3.40.50.150">
    <property type="entry name" value="Vaccinia Virus protein VP39"/>
    <property type="match status" value="1"/>
</dbReference>
<dbReference type="InterPro" id="IPR029063">
    <property type="entry name" value="SAM-dependent_MTases_sf"/>
</dbReference>
<proteinExistence type="predicted"/>
<feature type="domain" description="Methyltransferase type 11" evidence="1">
    <location>
        <begin position="12"/>
        <end position="103"/>
    </location>
</feature>
<dbReference type="SUPFAM" id="SSF53335">
    <property type="entry name" value="S-adenosyl-L-methionine-dependent methyltransferases"/>
    <property type="match status" value="1"/>
</dbReference>
<name>A0AB34XMW3_9MICO</name>
<dbReference type="AlphaFoldDB" id="A0AB34XMW3"/>
<organism evidence="2 3">
    <name type="scientific">Brevibacterium casei</name>
    <dbReference type="NCBI Taxonomy" id="33889"/>
    <lineage>
        <taxon>Bacteria</taxon>
        <taxon>Bacillati</taxon>
        <taxon>Actinomycetota</taxon>
        <taxon>Actinomycetes</taxon>
        <taxon>Micrococcales</taxon>
        <taxon>Brevibacteriaceae</taxon>
        <taxon>Brevibacterium</taxon>
    </lineage>
</organism>
<comment type="caution">
    <text evidence="2">The sequence shown here is derived from an EMBL/GenBank/DDBJ whole genome shotgun (WGS) entry which is preliminary data.</text>
</comment>
<dbReference type="Pfam" id="PF08241">
    <property type="entry name" value="Methyltransf_11"/>
    <property type="match status" value="1"/>
</dbReference>
<dbReference type="GO" id="GO:0008757">
    <property type="term" value="F:S-adenosylmethionine-dependent methyltransferase activity"/>
    <property type="evidence" value="ECO:0007669"/>
    <property type="project" value="InterPro"/>
</dbReference>
<evidence type="ECO:0000313" key="2">
    <source>
        <dbReference type="EMBL" id="KZE14090.1"/>
    </source>
</evidence>
<dbReference type="Proteomes" id="UP000076612">
    <property type="component" value="Unassembled WGS sequence"/>
</dbReference>
<dbReference type="PANTHER" id="PTHR43591">
    <property type="entry name" value="METHYLTRANSFERASE"/>
    <property type="match status" value="1"/>
</dbReference>
<gene>
    <name evidence="2" type="ORF">AVW13_15635</name>
</gene>
<reference evidence="3" key="1">
    <citation type="submission" date="2016-01" db="EMBL/GenBank/DDBJ databases">
        <title>Draft genome of Chromobacterium sp. F49.</title>
        <authorList>
            <person name="Hong K.W."/>
        </authorList>
    </citation>
    <scope>NUCLEOTIDE SEQUENCE [LARGE SCALE GENOMIC DNA]</scope>
    <source>
        <strain evidence="3">M40</strain>
    </source>
</reference>
<evidence type="ECO:0000313" key="3">
    <source>
        <dbReference type="Proteomes" id="UP000076612"/>
    </source>
</evidence>
<dbReference type="CDD" id="cd02440">
    <property type="entry name" value="AdoMet_MTases"/>
    <property type="match status" value="1"/>
</dbReference>
<dbReference type="EMBL" id="LQQR01000038">
    <property type="protein sequence ID" value="KZE14090.1"/>
    <property type="molecule type" value="Genomic_DNA"/>
</dbReference>
<dbReference type="InterPro" id="IPR013216">
    <property type="entry name" value="Methyltransf_11"/>
</dbReference>
<accession>A0AB34XMW3</accession>